<organism evidence="9 10">
    <name type="scientific">Photinus pyralis</name>
    <name type="common">Common eastern firefly</name>
    <name type="synonym">Lampyris pyralis</name>
    <dbReference type="NCBI Taxonomy" id="7054"/>
    <lineage>
        <taxon>Eukaryota</taxon>
        <taxon>Metazoa</taxon>
        <taxon>Ecdysozoa</taxon>
        <taxon>Arthropoda</taxon>
        <taxon>Hexapoda</taxon>
        <taxon>Insecta</taxon>
        <taxon>Pterygota</taxon>
        <taxon>Neoptera</taxon>
        <taxon>Endopterygota</taxon>
        <taxon>Coleoptera</taxon>
        <taxon>Polyphaga</taxon>
        <taxon>Elateriformia</taxon>
        <taxon>Elateroidea</taxon>
        <taxon>Lampyridae</taxon>
        <taxon>Lampyrinae</taxon>
        <taxon>Photinus</taxon>
    </lineage>
</organism>
<dbReference type="InParanoid" id="A0A5N4B7H5"/>
<dbReference type="EMBL" id="VVIM01000001">
    <property type="protein sequence ID" value="KAB0805493.1"/>
    <property type="molecule type" value="Genomic_DNA"/>
</dbReference>
<sequence>MAGPYLSPLPSDLLTEYMFGRRRQRRNRTTFSPQQLQELEALFQKTHYPDVFLREEVALRISLSEARVQVWFQNRRAKWRKQARLQLLQDAWRMRCLGLPTPPLILAGGVPPNEPHPQDKLHEKSSYPPMMTPGLPRPCPCSPNMDNIPDSSKLHTHSNTRTPSPTAPDDLSLPRKLSPPDSHTNPFIPRINSSNSD</sequence>
<dbReference type="SMART" id="SM00389">
    <property type="entry name" value="HOX"/>
    <property type="match status" value="1"/>
</dbReference>
<dbReference type="CDD" id="cd00086">
    <property type="entry name" value="homeodomain"/>
    <property type="match status" value="1"/>
</dbReference>
<evidence type="ECO:0000256" key="7">
    <source>
        <dbReference type="SAM" id="MobiDB-lite"/>
    </source>
</evidence>
<dbReference type="SUPFAM" id="SSF46689">
    <property type="entry name" value="Homeodomain-like"/>
    <property type="match status" value="1"/>
</dbReference>
<dbReference type="InterPro" id="IPR017970">
    <property type="entry name" value="Homeobox_CS"/>
</dbReference>
<dbReference type="OrthoDB" id="6159439at2759"/>
<dbReference type="Pfam" id="PF00046">
    <property type="entry name" value="Homeodomain"/>
    <property type="match status" value="1"/>
</dbReference>
<dbReference type="Proteomes" id="UP000327044">
    <property type="component" value="Unassembled WGS sequence"/>
</dbReference>
<keyword evidence="10" id="KW-1185">Reference proteome</keyword>
<dbReference type="PANTHER" id="PTHR24329">
    <property type="entry name" value="HOMEOBOX PROTEIN ARISTALESS"/>
    <property type="match status" value="1"/>
</dbReference>
<dbReference type="GO" id="GO:0005634">
    <property type="term" value="C:nucleus"/>
    <property type="evidence" value="ECO:0007669"/>
    <property type="project" value="UniProtKB-SubCell"/>
</dbReference>
<evidence type="ECO:0000256" key="2">
    <source>
        <dbReference type="ARBA" id="ARBA00023125"/>
    </source>
</evidence>
<dbReference type="InterPro" id="IPR009057">
    <property type="entry name" value="Homeodomain-like_sf"/>
</dbReference>
<evidence type="ECO:0000259" key="8">
    <source>
        <dbReference type="PROSITE" id="PS50071"/>
    </source>
</evidence>
<feature type="domain" description="Homeobox" evidence="8">
    <location>
        <begin position="22"/>
        <end position="82"/>
    </location>
</feature>
<dbReference type="InterPro" id="IPR001356">
    <property type="entry name" value="HD"/>
</dbReference>
<accession>A0A5N4B7H5</accession>
<evidence type="ECO:0000256" key="5">
    <source>
        <dbReference type="PROSITE-ProRule" id="PRU00108"/>
    </source>
</evidence>
<dbReference type="FunFam" id="1.10.10.60:FF:000291">
    <property type="entry name" value="ALX homeobox protein 1"/>
    <property type="match status" value="1"/>
</dbReference>
<keyword evidence="2 5" id="KW-0238">DNA-binding</keyword>
<dbReference type="GO" id="GO:0000981">
    <property type="term" value="F:DNA-binding transcription factor activity, RNA polymerase II-specific"/>
    <property type="evidence" value="ECO:0007669"/>
    <property type="project" value="InterPro"/>
</dbReference>
<evidence type="ECO:0000256" key="3">
    <source>
        <dbReference type="ARBA" id="ARBA00023155"/>
    </source>
</evidence>
<dbReference type="AlphaFoldDB" id="A0A5N4B7H5"/>
<feature type="region of interest" description="Disordered" evidence="7">
    <location>
        <begin position="108"/>
        <end position="197"/>
    </location>
</feature>
<reference evidence="9 10" key="1">
    <citation type="journal article" date="2018" name="Elife">
        <title>Firefly genomes illuminate parallel origins of bioluminescence in beetles.</title>
        <authorList>
            <person name="Fallon T.R."/>
            <person name="Lower S.E."/>
            <person name="Chang C.H."/>
            <person name="Bessho-Uehara M."/>
            <person name="Martin G.J."/>
            <person name="Bewick A.J."/>
            <person name="Behringer M."/>
            <person name="Debat H.J."/>
            <person name="Wong I."/>
            <person name="Day J.C."/>
            <person name="Suvorov A."/>
            <person name="Silva C.J."/>
            <person name="Stanger-Hall K.F."/>
            <person name="Hall D.W."/>
            <person name="Schmitz R.J."/>
            <person name="Nelson D.R."/>
            <person name="Lewis S.M."/>
            <person name="Shigenobu S."/>
            <person name="Bybee S.M."/>
            <person name="Larracuente A.M."/>
            <person name="Oba Y."/>
            <person name="Weng J.K."/>
        </authorList>
    </citation>
    <scope>NUCLEOTIDE SEQUENCE [LARGE SCALE GENOMIC DNA]</scope>
    <source>
        <strain evidence="9">1611_PpyrPB1</strain>
        <tissue evidence="9">Whole body</tissue>
    </source>
</reference>
<dbReference type="GO" id="GO:0000977">
    <property type="term" value="F:RNA polymerase II transcription regulatory region sequence-specific DNA binding"/>
    <property type="evidence" value="ECO:0007669"/>
    <property type="project" value="TreeGrafter"/>
</dbReference>
<name>A0A5N4B7H5_PHOPY</name>
<evidence type="ECO:0000256" key="1">
    <source>
        <dbReference type="ARBA" id="ARBA00004123"/>
    </source>
</evidence>
<comment type="subcellular location">
    <subcellularLocation>
        <location evidence="1 5 6">Nucleus</location>
    </subcellularLocation>
</comment>
<evidence type="ECO:0000313" key="9">
    <source>
        <dbReference type="EMBL" id="KAB0805493.1"/>
    </source>
</evidence>
<protein>
    <recommendedName>
        <fullName evidence="8">Homeobox domain-containing protein</fullName>
    </recommendedName>
</protein>
<proteinExistence type="predicted"/>
<evidence type="ECO:0000256" key="6">
    <source>
        <dbReference type="RuleBase" id="RU000682"/>
    </source>
</evidence>
<feature type="compositionally biased region" description="Polar residues" evidence="7">
    <location>
        <begin position="181"/>
        <end position="197"/>
    </location>
</feature>
<dbReference type="PROSITE" id="PS50071">
    <property type="entry name" value="HOMEOBOX_2"/>
    <property type="match status" value="1"/>
</dbReference>
<feature type="DNA-binding region" description="Homeobox" evidence="5">
    <location>
        <begin position="24"/>
        <end position="83"/>
    </location>
</feature>
<keyword evidence="3 5" id="KW-0371">Homeobox</keyword>
<evidence type="ECO:0000256" key="4">
    <source>
        <dbReference type="ARBA" id="ARBA00023242"/>
    </source>
</evidence>
<comment type="caution">
    <text evidence="9">The sequence shown here is derived from an EMBL/GenBank/DDBJ whole genome shotgun (WGS) entry which is preliminary data.</text>
</comment>
<dbReference type="PROSITE" id="PS00027">
    <property type="entry name" value="HOMEOBOX_1"/>
    <property type="match status" value="1"/>
</dbReference>
<feature type="compositionally biased region" description="Basic and acidic residues" evidence="7">
    <location>
        <begin position="116"/>
        <end position="125"/>
    </location>
</feature>
<gene>
    <name evidence="9" type="ORF">PPYR_02463</name>
</gene>
<dbReference type="Gene3D" id="1.10.10.60">
    <property type="entry name" value="Homeodomain-like"/>
    <property type="match status" value="1"/>
</dbReference>
<dbReference type="InterPro" id="IPR050649">
    <property type="entry name" value="Paired_Homeobox_TFs"/>
</dbReference>
<evidence type="ECO:0000313" key="10">
    <source>
        <dbReference type="Proteomes" id="UP000327044"/>
    </source>
</evidence>
<keyword evidence="4 5" id="KW-0539">Nucleus</keyword>
<dbReference type="PANTHER" id="PTHR24329:SF569">
    <property type="entry name" value="IP01065P"/>
    <property type="match status" value="1"/>
</dbReference>